<name>A0ABV7ZAX7_9DEIO</name>
<organism evidence="2 3">
    <name type="scientific">Deinococcus rufus</name>
    <dbReference type="NCBI Taxonomy" id="2136097"/>
    <lineage>
        <taxon>Bacteria</taxon>
        <taxon>Thermotogati</taxon>
        <taxon>Deinococcota</taxon>
        <taxon>Deinococci</taxon>
        <taxon>Deinococcales</taxon>
        <taxon>Deinococcaceae</taxon>
        <taxon>Deinococcus</taxon>
    </lineage>
</organism>
<dbReference type="EMBL" id="JBHRZG010000011">
    <property type="protein sequence ID" value="MFC3833458.1"/>
    <property type="molecule type" value="Genomic_DNA"/>
</dbReference>
<comment type="caution">
    <text evidence="2">The sequence shown here is derived from an EMBL/GenBank/DDBJ whole genome shotgun (WGS) entry which is preliminary data.</text>
</comment>
<keyword evidence="1" id="KW-0472">Membrane</keyword>
<keyword evidence="1" id="KW-1133">Transmembrane helix</keyword>
<proteinExistence type="predicted"/>
<evidence type="ECO:0000256" key="1">
    <source>
        <dbReference type="SAM" id="Phobius"/>
    </source>
</evidence>
<sequence length="173" mass="19385">MTDASVPTAVSPADAIKASEKLLDFMLKENDRILAETKTAEDRARGNVTIAAGGIPLLTFLKAQYDTPTALQGVLAIICVVCIIVVLGLVVPILRSRKTQRVEISFLEQRQRSTFQEETRYDEFLHEMQSILLGYIEKYGAVRDLRFRWLTWQTSVLGVMLGSFAVLVMTTFL</sequence>
<feature type="transmembrane region" description="Helical" evidence="1">
    <location>
        <begin position="149"/>
        <end position="172"/>
    </location>
</feature>
<evidence type="ECO:0000313" key="3">
    <source>
        <dbReference type="Proteomes" id="UP001595803"/>
    </source>
</evidence>
<dbReference type="Proteomes" id="UP001595803">
    <property type="component" value="Unassembled WGS sequence"/>
</dbReference>
<feature type="transmembrane region" description="Helical" evidence="1">
    <location>
        <begin position="70"/>
        <end position="94"/>
    </location>
</feature>
<accession>A0ABV7ZAX7</accession>
<evidence type="ECO:0000313" key="2">
    <source>
        <dbReference type="EMBL" id="MFC3833458.1"/>
    </source>
</evidence>
<protein>
    <submittedName>
        <fullName evidence="2">Uncharacterized protein</fullName>
    </submittedName>
</protein>
<keyword evidence="1" id="KW-0812">Transmembrane</keyword>
<reference evidence="3" key="1">
    <citation type="journal article" date="2019" name="Int. J. Syst. Evol. Microbiol.">
        <title>The Global Catalogue of Microorganisms (GCM) 10K type strain sequencing project: providing services to taxonomists for standard genome sequencing and annotation.</title>
        <authorList>
            <consortium name="The Broad Institute Genomics Platform"/>
            <consortium name="The Broad Institute Genome Sequencing Center for Infectious Disease"/>
            <person name="Wu L."/>
            <person name="Ma J."/>
        </authorList>
    </citation>
    <scope>NUCLEOTIDE SEQUENCE [LARGE SCALE GENOMIC DNA]</scope>
    <source>
        <strain evidence="3">CCTCC AB 2017081</strain>
    </source>
</reference>
<dbReference type="RefSeq" id="WP_380102035.1">
    <property type="nucleotide sequence ID" value="NZ_JBHRZG010000011.1"/>
</dbReference>
<keyword evidence="3" id="KW-1185">Reference proteome</keyword>
<gene>
    <name evidence="2" type="ORF">ACFOSB_11380</name>
</gene>